<dbReference type="Proteomes" id="UP000266673">
    <property type="component" value="Unassembled WGS sequence"/>
</dbReference>
<sequence length="508" mass="59576">MASKMLMGDMPELMENILNNLNNEFYTLYSCVLVSRHWCKMSIPILWKDPFSFKQNPLFISKYFSSLGEDEKLSLKECGINVEISKTLFIYARFLKVFHISDLEAKVTKWINLQLLDVDSKSDSDYVQLVQHIIDLLFKLFVENGASLHKLDLLYFYHEINPEIFYSLEQNVQFFSRLQNLSLNISPYFGIETTTTFLRILGKNTTKISDLELHRCFQFYEPQLFNVLIKVIKSQEQLRKFRLSHSIEDKSSMEFHGIILALESQKDSLQEVVVEKCDYSAEFEIMKTCKQLEIFRIWNSDYSKLLKILNNKINTLEIVDSQINASTIVQSLEKFGISLQRLKIESGNEGIRDEFLLFEALKSFCPNITYLSISKIKFSTQFLDLIGKNLQNLQFLTLCYVDWPDNEQVMQFAKILPITLQYLNLRNFLLSSKIDILLNNCNAPLKKLLIHHLGRTNTKALIEFCIRNKTLNYVGVYRERYIKLDDNIRKEVEEYVKLAPYEHIIVNC</sequence>
<dbReference type="AlphaFoldDB" id="A0A397W241"/>
<keyword evidence="2" id="KW-1185">Reference proteome</keyword>
<dbReference type="SUPFAM" id="SSF52047">
    <property type="entry name" value="RNI-like"/>
    <property type="match status" value="1"/>
</dbReference>
<dbReference type="Gene3D" id="3.80.10.10">
    <property type="entry name" value="Ribonuclease Inhibitor"/>
    <property type="match status" value="1"/>
</dbReference>
<name>A0A397W241_9GLOM</name>
<dbReference type="OrthoDB" id="2373260at2759"/>
<dbReference type="EMBL" id="QKWP01000054">
    <property type="protein sequence ID" value="RIB28835.1"/>
    <property type="molecule type" value="Genomic_DNA"/>
</dbReference>
<protein>
    <recommendedName>
        <fullName evidence="3">F-box domain-containing protein</fullName>
    </recommendedName>
</protein>
<accession>A0A397W241</accession>
<dbReference type="InterPro" id="IPR032675">
    <property type="entry name" value="LRR_dom_sf"/>
</dbReference>
<organism evidence="1 2">
    <name type="scientific">Gigaspora rosea</name>
    <dbReference type="NCBI Taxonomy" id="44941"/>
    <lineage>
        <taxon>Eukaryota</taxon>
        <taxon>Fungi</taxon>
        <taxon>Fungi incertae sedis</taxon>
        <taxon>Mucoromycota</taxon>
        <taxon>Glomeromycotina</taxon>
        <taxon>Glomeromycetes</taxon>
        <taxon>Diversisporales</taxon>
        <taxon>Gigasporaceae</taxon>
        <taxon>Gigaspora</taxon>
    </lineage>
</organism>
<proteinExistence type="predicted"/>
<gene>
    <name evidence="1" type="ORF">C2G38_1349716</name>
</gene>
<evidence type="ECO:0008006" key="3">
    <source>
        <dbReference type="Google" id="ProtNLM"/>
    </source>
</evidence>
<comment type="caution">
    <text evidence="1">The sequence shown here is derived from an EMBL/GenBank/DDBJ whole genome shotgun (WGS) entry which is preliminary data.</text>
</comment>
<reference evidence="1 2" key="1">
    <citation type="submission" date="2018-06" db="EMBL/GenBank/DDBJ databases">
        <title>Comparative genomics reveals the genomic features of Rhizophagus irregularis, R. cerebriforme, R. diaphanum and Gigaspora rosea, and their symbiotic lifestyle signature.</title>
        <authorList>
            <person name="Morin E."/>
            <person name="San Clemente H."/>
            <person name="Chen E.C.H."/>
            <person name="De La Providencia I."/>
            <person name="Hainaut M."/>
            <person name="Kuo A."/>
            <person name="Kohler A."/>
            <person name="Murat C."/>
            <person name="Tang N."/>
            <person name="Roy S."/>
            <person name="Loubradou J."/>
            <person name="Henrissat B."/>
            <person name="Grigoriev I.V."/>
            <person name="Corradi N."/>
            <person name="Roux C."/>
            <person name="Martin F.M."/>
        </authorList>
    </citation>
    <scope>NUCLEOTIDE SEQUENCE [LARGE SCALE GENOMIC DNA]</scope>
    <source>
        <strain evidence="1 2">DAOM 194757</strain>
    </source>
</reference>
<evidence type="ECO:0000313" key="1">
    <source>
        <dbReference type="EMBL" id="RIB28835.1"/>
    </source>
</evidence>
<evidence type="ECO:0000313" key="2">
    <source>
        <dbReference type="Proteomes" id="UP000266673"/>
    </source>
</evidence>